<keyword evidence="3" id="KW-1185">Reference proteome</keyword>
<dbReference type="Proteomes" id="UP000195981">
    <property type="component" value="Unassembled WGS sequence"/>
</dbReference>
<evidence type="ECO:0000256" key="1">
    <source>
        <dbReference type="SAM" id="MobiDB-lite"/>
    </source>
</evidence>
<reference evidence="2 3" key="1">
    <citation type="submission" date="2017-02" db="EMBL/GenBank/DDBJ databases">
        <authorList>
            <person name="Peterson S.W."/>
        </authorList>
    </citation>
    <scope>NUCLEOTIDE SEQUENCE [LARGE SCALE GENOMIC DNA]</scope>
    <source>
        <strain evidence="2 3">CIP104813</strain>
    </source>
</reference>
<gene>
    <name evidence="2" type="ORF">FM110_02185</name>
</gene>
<proteinExistence type="predicted"/>
<feature type="region of interest" description="Disordered" evidence="1">
    <location>
        <begin position="28"/>
        <end position="55"/>
    </location>
</feature>
<dbReference type="AlphaFoldDB" id="A0A1X6WU56"/>
<feature type="compositionally biased region" description="Basic and acidic residues" evidence="1">
    <location>
        <begin position="28"/>
        <end position="45"/>
    </location>
</feature>
<dbReference type="EMBL" id="FWFG01000020">
    <property type="protein sequence ID" value="SLM88684.1"/>
    <property type="molecule type" value="Genomic_DNA"/>
</dbReference>
<evidence type="ECO:0000313" key="2">
    <source>
        <dbReference type="EMBL" id="SLM88684.1"/>
    </source>
</evidence>
<name>A0A1X6WU56_9MICO</name>
<accession>A0A1X6WU56</accession>
<evidence type="ECO:0000313" key="3">
    <source>
        <dbReference type="Proteomes" id="UP000195981"/>
    </source>
</evidence>
<sequence length="128" mass="13539">MADGDRGRPVGDHQHPLCAAEVAHRARAEHGGDRLADPRLVREQELPSTGSGVGRDRVGRLVLVQPGLEVFGRRGDRCGIVGIELVLEELAEGVRAGSVGREVLGQGAPGEQVLFTAGCQDAPSTWFP</sequence>
<organism evidence="2 3">
    <name type="scientific">Brachybacterium nesterenkovii</name>
    <dbReference type="NCBI Taxonomy" id="47847"/>
    <lineage>
        <taxon>Bacteria</taxon>
        <taxon>Bacillati</taxon>
        <taxon>Actinomycetota</taxon>
        <taxon>Actinomycetes</taxon>
        <taxon>Micrococcales</taxon>
        <taxon>Dermabacteraceae</taxon>
        <taxon>Brachybacterium</taxon>
    </lineage>
</organism>
<protein>
    <submittedName>
        <fullName evidence="2">Uncharacterized protein</fullName>
    </submittedName>
</protein>